<dbReference type="Gramene" id="PRQ52175">
    <property type="protein sequence ID" value="PRQ52175"/>
    <property type="gene ID" value="RchiOBHm_Chr2g0152601"/>
</dbReference>
<protein>
    <submittedName>
        <fullName evidence="1">Uncharacterized protein</fullName>
    </submittedName>
</protein>
<dbReference type="AlphaFoldDB" id="A0A2P6S0H7"/>
<reference evidence="1 2" key="1">
    <citation type="journal article" date="2018" name="Nat. Genet.">
        <title>The Rosa genome provides new insights in the design of modern roses.</title>
        <authorList>
            <person name="Bendahmane M."/>
        </authorList>
    </citation>
    <scope>NUCLEOTIDE SEQUENCE [LARGE SCALE GENOMIC DNA]</scope>
    <source>
        <strain evidence="2">cv. Old Blush</strain>
    </source>
</reference>
<accession>A0A2P6S0H7</accession>
<name>A0A2P6S0H7_ROSCH</name>
<dbReference type="Proteomes" id="UP000238479">
    <property type="component" value="Chromosome 2"/>
</dbReference>
<dbReference type="EMBL" id="PDCK01000040">
    <property type="protein sequence ID" value="PRQ52175.1"/>
    <property type="molecule type" value="Genomic_DNA"/>
</dbReference>
<sequence>MTDVEMVERQQIYAGLCCIKKIQHNLCCIKKIETTETNDHLLFLPSSNNRKVEFKELLDNRNSKWLICCFYQLQTTELCCCIRNQSTYNCRCSSNQTTEASIKLNISSIKRQKQQKLRHLTLTTSTVIF</sequence>
<comment type="caution">
    <text evidence="1">The sequence shown here is derived from an EMBL/GenBank/DDBJ whole genome shotgun (WGS) entry which is preliminary data.</text>
</comment>
<proteinExistence type="predicted"/>
<gene>
    <name evidence="1" type="ORF">RchiOBHm_Chr2g0152601</name>
</gene>
<evidence type="ECO:0000313" key="1">
    <source>
        <dbReference type="EMBL" id="PRQ52175.1"/>
    </source>
</evidence>
<keyword evidence="2" id="KW-1185">Reference proteome</keyword>
<organism evidence="1 2">
    <name type="scientific">Rosa chinensis</name>
    <name type="common">China rose</name>
    <dbReference type="NCBI Taxonomy" id="74649"/>
    <lineage>
        <taxon>Eukaryota</taxon>
        <taxon>Viridiplantae</taxon>
        <taxon>Streptophyta</taxon>
        <taxon>Embryophyta</taxon>
        <taxon>Tracheophyta</taxon>
        <taxon>Spermatophyta</taxon>
        <taxon>Magnoliopsida</taxon>
        <taxon>eudicotyledons</taxon>
        <taxon>Gunneridae</taxon>
        <taxon>Pentapetalae</taxon>
        <taxon>rosids</taxon>
        <taxon>fabids</taxon>
        <taxon>Rosales</taxon>
        <taxon>Rosaceae</taxon>
        <taxon>Rosoideae</taxon>
        <taxon>Rosoideae incertae sedis</taxon>
        <taxon>Rosa</taxon>
    </lineage>
</organism>
<evidence type="ECO:0000313" key="2">
    <source>
        <dbReference type="Proteomes" id="UP000238479"/>
    </source>
</evidence>